<dbReference type="EMBL" id="JAYMYR010000005">
    <property type="protein sequence ID" value="KAK7364159.1"/>
    <property type="molecule type" value="Genomic_DNA"/>
</dbReference>
<dbReference type="GO" id="GO:0016616">
    <property type="term" value="F:oxidoreductase activity, acting on the CH-OH group of donors, NAD or NADP as acceptor"/>
    <property type="evidence" value="ECO:0007669"/>
    <property type="project" value="InterPro"/>
</dbReference>
<reference evidence="6 7" key="1">
    <citation type="submission" date="2024-01" db="EMBL/GenBank/DDBJ databases">
        <title>The genomes of 5 underutilized Papilionoideae crops provide insights into root nodulation and disease resistanc.</title>
        <authorList>
            <person name="Jiang F."/>
        </authorList>
    </citation>
    <scope>NUCLEOTIDE SEQUENCE [LARGE SCALE GENOMIC DNA]</scope>
    <source>
        <strain evidence="6">JINMINGXINNONG_FW02</strain>
        <tissue evidence="6">Leaves</tissue>
    </source>
</reference>
<keyword evidence="7" id="KW-1185">Reference proteome</keyword>
<name>A0AAN9RAT3_PHACN</name>
<dbReference type="SUPFAM" id="SSF51430">
    <property type="entry name" value="NAD(P)-linked oxidoreductase"/>
    <property type="match status" value="1"/>
</dbReference>
<feature type="domain" description="NADP-dependent oxidoreductase" evidence="5">
    <location>
        <begin position="20"/>
        <end position="292"/>
    </location>
</feature>
<evidence type="ECO:0000256" key="3">
    <source>
        <dbReference type="PIRSR" id="PIRSR000097-2"/>
    </source>
</evidence>
<evidence type="ECO:0000256" key="4">
    <source>
        <dbReference type="PIRSR" id="PIRSR000097-3"/>
    </source>
</evidence>
<dbReference type="CDD" id="cd19124">
    <property type="entry name" value="AKR_AKR4A_4B"/>
    <property type="match status" value="1"/>
</dbReference>
<dbReference type="PRINTS" id="PR00069">
    <property type="entry name" value="ALDKETRDTASE"/>
</dbReference>
<accession>A0AAN9RAT3</accession>
<dbReference type="FunFam" id="3.20.20.100:FF:000014">
    <property type="entry name" value="NAD(P)-linked oxidoreductase superfamily protein"/>
    <property type="match status" value="1"/>
</dbReference>
<dbReference type="PROSITE" id="PS00063">
    <property type="entry name" value="ALDOKETO_REDUCTASE_3"/>
    <property type="match status" value="1"/>
</dbReference>
<protein>
    <recommendedName>
        <fullName evidence="5">NADP-dependent oxidoreductase domain-containing protein</fullName>
    </recommendedName>
</protein>
<dbReference type="InterPro" id="IPR023210">
    <property type="entry name" value="NADP_OxRdtase_dom"/>
</dbReference>
<dbReference type="InterPro" id="IPR044497">
    <property type="entry name" value="AKR4A/B"/>
</dbReference>
<sequence length="323" mass="36270">MEAKRIPEVILNSGKKMPVIGLGTASIPPPPDETLTSILIDAFEIGYRHFDTAALYGSEEPLGKAVEKALELGLVKSRDEVFITSKLWASDAHPDLVLPALKTSLQKLGLEYVDLYLIHWPVRLKSEARGPADILKENVMPSFDVKGTWEAMEECCRLGLAKSVGVSNFGIKKLNQLLENATIPPAVNQVEMSPSWQQGKLREYCKQKGIHVSAWSPLGSYRSSFGTNAVMDCPILKEIACARQKTVAQVALRWIYEEGGIAIVRSFNKERMKENLEIFEWELKQEESQKFRDIPQLRMYSGINFVSENGPYKTLEELWDGDP</sequence>
<dbReference type="InterPro" id="IPR018170">
    <property type="entry name" value="Aldo/ket_reductase_CS"/>
</dbReference>
<dbReference type="Pfam" id="PF00248">
    <property type="entry name" value="Aldo_ket_red"/>
    <property type="match status" value="1"/>
</dbReference>
<evidence type="ECO:0000256" key="2">
    <source>
        <dbReference type="PIRSR" id="PIRSR000097-1"/>
    </source>
</evidence>
<dbReference type="PROSITE" id="PS00798">
    <property type="entry name" value="ALDOKETO_REDUCTASE_1"/>
    <property type="match status" value="1"/>
</dbReference>
<dbReference type="PANTHER" id="PTHR11732">
    <property type="entry name" value="ALDO/KETO REDUCTASE"/>
    <property type="match status" value="1"/>
</dbReference>
<evidence type="ECO:0000313" key="7">
    <source>
        <dbReference type="Proteomes" id="UP001374584"/>
    </source>
</evidence>
<evidence type="ECO:0000313" key="6">
    <source>
        <dbReference type="EMBL" id="KAK7364159.1"/>
    </source>
</evidence>
<dbReference type="Proteomes" id="UP001374584">
    <property type="component" value="Unassembled WGS sequence"/>
</dbReference>
<evidence type="ECO:0000259" key="5">
    <source>
        <dbReference type="Pfam" id="PF00248"/>
    </source>
</evidence>
<feature type="active site" description="Proton donor" evidence="2">
    <location>
        <position position="56"/>
    </location>
</feature>
<dbReference type="InterPro" id="IPR020471">
    <property type="entry name" value="AKR"/>
</dbReference>
<gene>
    <name evidence="6" type="ORF">VNO80_12597</name>
</gene>
<feature type="binding site" evidence="3">
    <location>
        <position position="119"/>
    </location>
    <ligand>
        <name>substrate</name>
    </ligand>
</feature>
<organism evidence="6 7">
    <name type="scientific">Phaseolus coccineus</name>
    <name type="common">Scarlet runner bean</name>
    <name type="synonym">Phaseolus multiflorus</name>
    <dbReference type="NCBI Taxonomy" id="3886"/>
    <lineage>
        <taxon>Eukaryota</taxon>
        <taxon>Viridiplantae</taxon>
        <taxon>Streptophyta</taxon>
        <taxon>Embryophyta</taxon>
        <taxon>Tracheophyta</taxon>
        <taxon>Spermatophyta</taxon>
        <taxon>Magnoliopsida</taxon>
        <taxon>eudicotyledons</taxon>
        <taxon>Gunneridae</taxon>
        <taxon>Pentapetalae</taxon>
        <taxon>rosids</taxon>
        <taxon>fabids</taxon>
        <taxon>Fabales</taxon>
        <taxon>Fabaceae</taxon>
        <taxon>Papilionoideae</taxon>
        <taxon>50 kb inversion clade</taxon>
        <taxon>NPAAA clade</taxon>
        <taxon>indigoferoid/millettioid clade</taxon>
        <taxon>Phaseoleae</taxon>
        <taxon>Phaseolus</taxon>
    </lineage>
</organism>
<dbReference type="PROSITE" id="PS00062">
    <property type="entry name" value="ALDOKETO_REDUCTASE_2"/>
    <property type="match status" value="1"/>
</dbReference>
<dbReference type="AlphaFoldDB" id="A0AAN9RAT3"/>
<dbReference type="Gene3D" id="3.20.20.100">
    <property type="entry name" value="NADP-dependent oxidoreductase domain"/>
    <property type="match status" value="1"/>
</dbReference>
<dbReference type="GO" id="GO:0044550">
    <property type="term" value="P:secondary metabolite biosynthetic process"/>
    <property type="evidence" value="ECO:0007669"/>
    <property type="project" value="UniProtKB-ARBA"/>
</dbReference>
<dbReference type="PIRSF" id="PIRSF000097">
    <property type="entry name" value="AKR"/>
    <property type="match status" value="1"/>
</dbReference>
<dbReference type="InterPro" id="IPR036812">
    <property type="entry name" value="NAD(P)_OxRdtase_dom_sf"/>
</dbReference>
<evidence type="ECO:0000256" key="1">
    <source>
        <dbReference type="ARBA" id="ARBA00023002"/>
    </source>
</evidence>
<feature type="site" description="Lowers pKa of active site Tyr" evidence="4">
    <location>
        <position position="86"/>
    </location>
</feature>
<keyword evidence="1" id="KW-0560">Oxidoreductase</keyword>
<comment type="caution">
    <text evidence="6">The sequence shown here is derived from an EMBL/GenBank/DDBJ whole genome shotgun (WGS) entry which is preliminary data.</text>
</comment>
<proteinExistence type="predicted"/>